<dbReference type="GO" id="GO:0003677">
    <property type="term" value="F:DNA binding"/>
    <property type="evidence" value="ECO:0007669"/>
    <property type="project" value="UniProtKB-KW"/>
</dbReference>
<dbReference type="SUPFAM" id="SSF116734">
    <property type="entry name" value="DNA methylase specificity domain"/>
    <property type="match status" value="2"/>
</dbReference>
<comment type="caution">
    <text evidence="5">The sequence shown here is derived from an EMBL/GenBank/DDBJ whole genome shotgun (WGS) entry which is preliminary data.</text>
</comment>
<name>A0A939P7D4_9ACTN</name>
<dbReference type="InterPro" id="IPR052021">
    <property type="entry name" value="Type-I_RS_S_subunit"/>
</dbReference>
<dbReference type="InterPro" id="IPR000055">
    <property type="entry name" value="Restrct_endonuc_typeI_TRD"/>
</dbReference>
<dbReference type="PANTHER" id="PTHR30408:SF12">
    <property type="entry name" value="TYPE I RESTRICTION ENZYME MJAVIII SPECIFICITY SUBUNIT"/>
    <property type="match status" value="1"/>
</dbReference>
<dbReference type="Proteomes" id="UP000669179">
    <property type="component" value="Unassembled WGS sequence"/>
</dbReference>
<gene>
    <name evidence="5" type="ORF">J4573_08380</name>
</gene>
<evidence type="ECO:0000256" key="1">
    <source>
        <dbReference type="ARBA" id="ARBA00010923"/>
    </source>
</evidence>
<dbReference type="GO" id="GO:0009307">
    <property type="term" value="P:DNA restriction-modification system"/>
    <property type="evidence" value="ECO:0007669"/>
    <property type="project" value="UniProtKB-KW"/>
</dbReference>
<keyword evidence="6" id="KW-1185">Reference proteome</keyword>
<accession>A0A939P7D4</accession>
<comment type="similarity">
    <text evidence="1">Belongs to the type-I restriction system S methylase family.</text>
</comment>
<keyword evidence="5" id="KW-0378">Hydrolase</keyword>
<keyword evidence="2" id="KW-0680">Restriction system</keyword>
<keyword evidence="3" id="KW-0238">DNA-binding</keyword>
<dbReference type="PANTHER" id="PTHR30408">
    <property type="entry name" value="TYPE-1 RESTRICTION ENZYME ECOKI SPECIFICITY PROTEIN"/>
    <property type="match status" value="1"/>
</dbReference>
<dbReference type="EMBL" id="JAGEOJ010000003">
    <property type="protein sequence ID" value="MBO2447102.1"/>
    <property type="molecule type" value="Genomic_DNA"/>
</dbReference>
<dbReference type="GO" id="GO:0004519">
    <property type="term" value="F:endonuclease activity"/>
    <property type="evidence" value="ECO:0007669"/>
    <property type="project" value="UniProtKB-KW"/>
</dbReference>
<feature type="domain" description="Type I restriction modification DNA specificity" evidence="4">
    <location>
        <begin position="57"/>
        <end position="162"/>
    </location>
</feature>
<reference evidence="5" key="1">
    <citation type="submission" date="2021-03" db="EMBL/GenBank/DDBJ databases">
        <authorList>
            <person name="Kanchanasin P."/>
            <person name="Saeng-In P."/>
            <person name="Phongsopitanun W."/>
            <person name="Yuki M."/>
            <person name="Kudo T."/>
            <person name="Ohkuma M."/>
            <person name="Tanasupawat S."/>
        </authorList>
    </citation>
    <scope>NUCLEOTIDE SEQUENCE</scope>
    <source>
        <strain evidence="5">GKU 128</strain>
    </source>
</reference>
<keyword evidence="5" id="KW-0540">Nuclease</keyword>
<organism evidence="5 6">
    <name type="scientific">Actinomadura barringtoniae</name>
    <dbReference type="NCBI Taxonomy" id="1427535"/>
    <lineage>
        <taxon>Bacteria</taxon>
        <taxon>Bacillati</taxon>
        <taxon>Actinomycetota</taxon>
        <taxon>Actinomycetes</taxon>
        <taxon>Streptosporangiales</taxon>
        <taxon>Thermomonosporaceae</taxon>
        <taxon>Actinomadura</taxon>
    </lineage>
</organism>
<dbReference type="CDD" id="cd17521">
    <property type="entry name" value="RMtype1_S_Sau13435ORF2165P_TRD2-CR2_like"/>
    <property type="match status" value="1"/>
</dbReference>
<sequence>MDEISLGPGQYGSGAAAIAYDPALPRYVRITDIGPQGGLNAGTLASIHWGEAKPHMLNEGDLCFARSGATVGKTYLYDNVDGPCAHAGYVIRFAIDESVALPQYVKYWTQSEGYWRWVNNTFRQGAQPNINALEYGRHQLPLPPLAEQRRIAEILDAIDSQISAIGLDLVKQRSLRIAALRYAMGDGLELIASVETSRFREIEGISRGEWSAVRLGTLLSRIEAGHSPDLEDRPAGHGEWGVLKVSAVGRDGFRSAENKVAPDGKMHHEALCVRVGDLIMTRANTADLVGLSCVIEDTPSNLMLCDKTLRLIVDKKKASVAFVNLVLEMHELRTQIQIAATGTSASMKNIGQSSIRNLVVPFSDLVNLGRVCGLDVAYRESFEKQQAELRNLRALKQGLMEDLLSGRVRV</sequence>
<proteinExistence type="inferred from homology"/>
<dbReference type="AlphaFoldDB" id="A0A939P7D4"/>
<dbReference type="Pfam" id="PF01420">
    <property type="entry name" value="Methylase_S"/>
    <property type="match status" value="1"/>
</dbReference>
<evidence type="ECO:0000256" key="3">
    <source>
        <dbReference type="ARBA" id="ARBA00023125"/>
    </source>
</evidence>
<dbReference type="InterPro" id="IPR044946">
    <property type="entry name" value="Restrct_endonuc_typeI_TRD_sf"/>
</dbReference>
<evidence type="ECO:0000313" key="6">
    <source>
        <dbReference type="Proteomes" id="UP000669179"/>
    </source>
</evidence>
<dbReference type="RefSeq" id="WP_208254706.1">
    <property type="nucleotide sequence ID" value="NZ_JAGEOJ010000003.1"/>
</dbReference>
<evidence type="ECO:0000256" key="2">
    <source>
        <dbReference type="ARBA" id="ARBA00022747"/>
    </source>
</evidence>
<evidence type="ECO:0000313" key="5">
    <source>
        <dbReference type="EMBL" id="MBO2447102.1"/>
    </source>
</evidence>
<keyword evidence="5" id="KW-0255">Endonuclease</keyword>
<dbReference type="Gene3D" id="3.90.220.20">
    <property type="entry name" value="DNA methylase specificity domains"/>
    <property type="match status" value="2"/>
</dbReference>
<protein>
    <submittedName>
        <fullName evidence="5">Restriction endonuclease subunit S</fullName>
    </submittedName>
</protein>
<evidence type="ECO:0000259" key="4">
    <source>
        <dbReference type="Pfam" id="PF01420"/>
    </source>
</evidence>